<gene>
    <name evidence="2" type="ORF">FA048_13880</name>
</gene>
<feature type="signal peptide" evidence="1">
    <location>
        <begin position="1"/>
        <end position="24"/>
    </location>
</feature>
<dbReference type="RefSeq" id="WP_136842065.1">
    <property type="nucleotide sequence ID" value="NZ_SWBR01000003.1"/>
</dbReference>
<evidence type="ECO:0008006" key="4">
    <source>
        <dbReference type="Google" id="ProtNLM"/>
    </source>
</evidence>
<dbReference type="EMBL" id="SWBR01000003">
    <property type="protein sequence ID" value="TKC08242.1"/>
    <property type="molecule type" value="Genomic_DNA"/>
</dbReference>
<reference evidence="2 3" key="1">
    <citation type="submission" date="2019-04" db="EMBL/GenBank/DDBJ databases">
        <title>Pedobacter sp. RP-3-22 sp. nov., isolated from Arctic soil.</title>
        <authorList>
            <person name="Dahal R.H."/>
            <person name="Kim D.-U."/>
        </authorList>
    </citation>
    <scope>NUCLEOTIDE SEQUENCE [LARGE SCALE GENOMIC DNA]</scope>
    <source>
        <strain evidence="2 3">RP-3-22</strain>
    </source>
</reference>
<evidence type="ECO:0000256" key="1">
    <source>
        <dbReference type="SAM" id="SignalP"/>
    </source>
</evidence>
<accession>A0A4U1CR67</accession>
<dbReference type="Proteomes" id="UP000309488">
    <property type="component" value="Unassembled WGS sequence"/>
</dbReference>
<proteinExistence type="predicted"/>
<keyword evidence="3" id="KW-1185">Reference proteome</keyword>
<organism evidence="2 3">
    <name type="scientific">Pedobacter polaris</name>
    <dbReference type="NCBI Taxonomy" id="2571273"/>
    <lineage>
        <taxon>Bacteria</taxon>
        <taxon>Pseudomonadati</taxon>
        <taxon>Bacteroidota</taxon>
        <taxon>Sphingobacteriia</taxon>
        <taxon>Sphingobacteriales</taxon>
        <taxon>Sphingobacteriaceae</taxon>
        <taxon>Pedobacter</taxon>
    </lineage>
</organism>
<feature type="chain" id="PRO_5020639329" description="DUF4369 domain-containing protein" evidence="1">
    <location>
        <begin position="25"/>
        <end position="143"/>
    </location>
</feature>
<evidence type="ECO:0000313" key="2">
    <source>
        <dbReference type="EMBL" id="TKC08242.1"/>
    </source>
</evidence>
<comment type="caution">
    <text evidence="2">The sequence shown here is derived from an EMBL/GenBank/DDBJ whole genome shotgun (WGS) entry which is preliminary data.</text>
</comment>
<dbReference type="AlphaFoldDB" id="A0A4U1CR67"/>
<name>A0A4U1CR67_9SPHI</name>
<sequence>MNNIVKLATIVLLTMVSFAVKSQAQTFNETLKYINQKFVCCTKSTATYKGQSVQVTSQGLVTVTGFLKDENRVYNAKFDLLSLYTGKDGKYPIYTTGNHLSFDDKPAHAFTFVFKTVEEAESVKKAFIHLQTLCKKNRESFDN</sequence>
<evidence type="ECO:0000313" key="3">
    <source>
        <dbReference type="Proteomes" id="UP000309488"/>
    </source>
</evidence>
<dbReference type="OrthoDB" id="711261at2"/>
<keyword evidence="1" id="KW-0732">Signal</keyword>
<protein>
    <recommendedName>
        <fullName evidence="4">DUF4369 domain-containing protein</fullName>
    </recommendedName>
</protein>